<keyword evidence="3" id="KW-1185">Reference proteome</keyword>
<dbReference type="OrthoDB" id="5148182at2759"/>
<dbReference type="EMBL" id="JAIZPD010000005">
    <property type="protein sequence ID" value="KAH0963557.1"/>
    <property type="molecule type" value="Genomic_DNA"/>
</dbReference>
<sequence>MAFSSPAGIIYQALIQSNCQTFLGGDIDVDVVSQLDAVGTRWQVHVLRTDDAGKRTAVLSGAAPTLHEAFEELHRKSAQAVDRYVTANGFDARGTPGRRRGRKRCPGRRSGLRDVSTEGSASEKSLASSMSTLTASSASASGSDSSSSAGEEEEGEEVIEAPKKSSGRKQDKVKARSKKLPGFDLAVEHGAAHRPWNTGLPPPPVRANKAGPQPPPGPLGVRPPPGWPTGRFPGTGNMGDTGRGANNTKIPGHLPPPPPLLKGPGARPVTHHLMPMTMTPPMSPPVHMSIILTVDWAGHGQATFADECDLSVTAVQRKVRTLLARRAGEFGNASPRHFPAGARPGGCEVAVRRVRVDGQVFVLAGADDCLAMVVASVGPAPRVVHVFVDVRGDEHDVVYCDD</sequence>
<feature type="compositionally biased region" description="Low complexity" evidence="1">
    <location>
        <begin position="120"/>
        <end position="149"/>
    </location>
</feature>
<feature type="compositionally biased region" description="Basic and acidic residues" evidence="1">
    <location>
        <begin position="160"/>
        <end position="174"/>
    </location>
</feature>
<accession>A0A9P8MYA8</accession>
<evidence type="ECO:0000256" key="1">
    <source>
        <dbReference type="SAM" id="MobiDB-lite"/>
    </source>
</evidence>
<reference evidence="2" key="1">
    <citation type="submission" date="2021-09" db="EMBL/GenBank/DDBJ databases">
        <title>A high-quality genome of the endoparasitic fungus Hirsutella rhossiliensis with a comparison of Hirsutella genomes reveals transposable elements contributing to genome size variation.</title>
        <authorList>
            <person name="Lin R."/>
            <person name="Jiao Y."/>
            <person name="Sun X."/>
            <person name="Ling J."/>
            <person name="Xie B."/>
            <person name="Cheng X."/>
        </authorList>
    </citation>
    <scope>NUCLEOTIDE SEQUENCE</scope>
    <source>
        <strain evidence="2">HR02</strain>
    </source>
</reference>
<feature type="region of interest" description="Disordered" evidence="1">
    <location>
        <begin position="89"/>
        <end position="219"/>
    </location>
</feature>
<dbReference type="RefSeq" id="XP_044721070.1">
    <property type="nucleotide sequence ID" value="XM_044864538.1"/>
</dbReference>
<proteinExistence type="predicted"/>
<dbReference type="Proteomes" id="UP000824596">
    <property type="component" value="Unassembled WGS sequence"/>
</dbReference>
<protein>
    <submittedName>
        <fullName evidence="2">Uncharacterized protein</fullName>
    </submittedName>
</protein>
<dbReference type="AlphaFoldDB" id="A0A9P8MYA8"/>
<evidence type="ECO:0000313" key="3">
    <source>
        <dbReference type="Proteomes" id="UP000824596"/>
    </source>
</evidence>
<organism evidence="2 3">
    <name type="scientific">Hirsutella rhossiliensis</name>
    <dbReference type="NCBI Taxonomy" id="111463"/>
    <lineage>
        <taxon>Eukaryota</taxon>
        <taxon>Fungi</taxon>
        <taxon>Dikarya</taxon>
        <taxon>Ascomycota</taxon>
        <taxon>Pezizomycotina</taxon>
        <taxon>Sordariomycetes</taxon>
        <taxon>Hypocreomycetidae</taxon>
        <taxon>Hypocreales</taxon>
        <taxon>Ophiocordycipitaceae</taxon>
        <taxon>Hirsutella</taxon>
    </lineage>
</organism>
<dbReference type="GeneID" id="68355196"/>
<feature type="compositionally biased region" description="Acidic residues" evidence="1">
    <location>
        <begin position="150"/>
        <end position="159"/>
    </location>
</feature>
<feature type="compositionally biased region" description="Basic residues" evidence="1">
    <location>
        <begin position="96"/>
        <end position="107"/>
    </location>
</feature>
<evidence type="ECO:0000313" key="2">
    <source>
        <dbReference type="EMBL" id="KAH0963557.1"/>
    </source>
</evidence>
<name>A0A9P8MYA8_9HYPO</name>
<comment type="caution">
    <text evidence="2">The sequence shown here is derived from an EMBL/GenBank/DDBJ whole genome shotgun (WGS) entry which is preliminary data.</text>
</comment>
<gene>
    <name evidence="2" type="ORF">HRG_06067</name>
</gene>